<dbReference type="GeneID" id="114075329"/>
<name>A0ABM1V1J4_SOLPN</name>
<protein>
    <submittedName>
        <fullName evidence="2">Uncharacterized protein LOC114075329</fullName>
    </submittedName>
</protein>
<sequence>MPVHLESRLKNHEGISKLHVSGLVYLENLAAQYNNFDSVIVQAPNLRCFTYAEHEDNFHPRENIVLDEIQSEELKKFALLKLKNMEKFTIQAPNILEFDFVGDKMSFSSMDPSSLETAQLVFSSPSSNFGSVDSTIPTTKFLQTKSILIYENPREILIPPNHDVVIFVAPILRVESIIRNLMTYCPSIISILPCTNSKVLQVFSVLQGCAQNQNCGKECPFNTELFHKDRILKEVISCTGTTEGMDSIWYSWLKSTSLINQMTIFMFKWKLEA</sequence>
<gene>
    <name evidence="2" type="primary">LOC114075329</name>
</gene>
<evidence type="ECO:0000313" key="1">
    <source>
        <dbReference type="Proteomes" id="UP000694930"/>
    </source>
</evidence>
<reference evidence="2" key="2">
    <citation type="submission" date="2025-08" db="UniProtKB">
        <authorList>
            <consortium name="RefSeq"/>
        </authorList>
    </citation>
    <scope>IDENTIFICATION</scope>
</reference>
<proteinExistence type="predicted"/>
<dbReference type="RefSeq" id="XP_027769612.1">
    <property type="nucleotide sequence ID" value="XM_027913811.1"/>
</dbReference>
<keyword evidence="1" id="KW-1185">Reference proteome</keyword>
<reference evidence="1" key="1">
    <citation type="journal article" date="2014" name="Nat. Genet.">
        <title>The genome of the stress-tolerant wild tomato species Solanum pennellii.</title>
        <authorList>
            <person name="Bolger A."/>
            <person name="Scossa F."/>
            <person name="Bolger M.E."/>
            <person name="Lanz C."/>
            <person name="Maumus F."/>
            <person name="Tohge T."/>
            <person name="Quesneville H."/>
            <person name="Alseekh S."/>
            <person name="Sorensen I."/>
            <person name="Lichtenstein G."/>
            <person name="Fich E.A."/>
            <person name="Conte M."/>
            <person name="Keller H."/>
            <person name="Schneeberger K."/>
            <person name="Schwacke R."/>
            <person name="Ofner I."/>
            <person name="Vrebalov J."/>
            <person name="Xu Y."/>
            <person name="Osorio S."/>
            <person name="Aflitos S.A."/>
            <person name="Schijlen E."/>
            <person name="Jimenez-Gomez J.M."/>
            <person name="Ryngajllo M."/>
            <person name="Kimura S."/>
            <person name="Kumar R."/>
            <person name="Koenig D."/>
            <person name="Headland L.R."/>
            <person name="Maloof J.N."/>
            <person name="Sinha N."/>
            <person name="van Ham R.C."/>
            <person name="Lankhorst R.K."/>
            <person name="Mao L."/>
            <person name="Vogel A."/>
            <person name="Arsova B."/>
            <person name="Panstruga R."/>
            <person name="Fei Z."/>
            <person name="Rose J.K."/>
            <person name="Zamir D."/>
            <person name="Carrari F."/>
            <person name="Giovannoni J.J."/>
            <person name="Weigel D."/>
            <person name="Usadel B."/>
            <person name="Fernie A.R."/>
        </authorList>
    </citation>
    <scope>NUCLEOTIDE SEQUENCE [LARGE SCALE GENOMIC DNA]</scope>
    <source>
        <strain evidence="1">cv. LA0716</strain>
    </source>
</reference>
<accession>A0ABM1V1J4</accession>
<evidence type="ECO:0000313" key="2">
    <source>
        <dbReference type="RefSeq" id="XP_027769612.1"/>
    </source>
</evidence>
<organism evidence="1 2">
    <name type="scientific">Solanum pennellii</name>
    <name type="common">Tomato</name>
    <name type="synonym">Lycopersicon pennellii</name>
    <dbReference type="NCBI Taxonomy" id="28526"/>
    <lineage>
        <taxon>Eukaryota</taxon>
        <taxon>Viridiplantae</taxon>
        <taxon>Streptophyta</taxon>
        <taxon>Embryophyta</taxon>
        <taxon>Tracheophyta</taxon>
        <taxon>Spermatophyta</taxon>
        <taxon>Magnoliopsida</taxon>
        <taxon>eudicotyledons</taxon>
        <taxon>Gunneridae</taxon>
        <taxon>Pentapetalae</taxon>
        <taxon>asterids</taxon>
        <taxon>lamiids</taxon>
        <taxon>Solanales</taxon>
        <taxon>Solanaceae</taxon>
        <taxon>Solanoideae</taxon>
        <taxon>Solaneae</taxon>
        <taxon>Solanum</taxon>
        <taxon>Solanum subgen. Lycopersicon</taxon>
    </lineage>
</organism>
<dbReference type="Proteomes" id="UP000694930">
    <property type="component" value="Chromosome 12"/>
</dbReference>